<reference evidence="1 2" key="1">
    <citation type="journal article" date="2013" name="Genome Announc.">
        <title>Complete Genome Sequence of the Solvent Producer Clostridium saccharobutylicum NCP262 (DSM 13864).</title>
        <authorList>
            <person name="Poehlein A."/>
            <person name="Hartwich K."/>
            <person name="Krabben P."/>
            <person name="Ehrenreich A."/>
            <person name="Liebl W."/>
            <person name="Durre P."/>
            <person name="Gottschalk G."/>
            <person name="Daniel R."/>
        </authorList>
    </citation>
    <scope>NUCLEOTIDE SEQUENCE [LARGE SCALE GENOMIC DNA]</scope>
    <source>
        <strain evidence="1">DSM 13864</strain>
    </source>
</reference>
<sequence>MWQVTERNNALFVSVTRENDCGFLTSQVVPIPVCSLNKLRTYKNGTTCDE</sequence>
<organism evidence="1 2">
    <name type="scientific">Clostridium saccharobutylicum DSM 13864</name>
    <dbReference type="NCBI Taxonomy" id="1345695"/>
    <lineage>
        <taxon>Bacteria</taxon>
        <taxon>Bacillati</taxon>
        <taxon>Bacillota</taxon>
        <taxon>Clostridia</taxon>
        <taxon>Eubacteriales</taxon>
        <taxon>Clostridiaceae</taxon>
        <taxon>Clostridium</taxon>
    </lineage>
</organism>
<gene>
    <name evidence="1" type="ORF">CLSA_c40300</name>
</gene>
<dbReference type="EMBL" id="CP006721">
    <property type="protein sequence ID" value="AGX44990.1"/>
    <property type="molecule type" value="Genomic_DNA"/>
</dbReference>
<dbReference type="GeneID" id="55477018"/>
<dbReference type="Proteomes" id="UP000017118">
    <property type="component" value="Chromosome"/>
</dbReference>
<protein>
    <submittedName>
        <fullName evidence="1">Uncharacterized protein</fullName>
    </submittedName>
</protein>
<keyword evidence="2" id="KW-1185">Reference proteome</keyword>
<evidence type="ECO:0000313" key="1">
    <source>
        <dbReference type="EMBL" id="AGX44990.1"/>
    </source>
</evidence>
<accession>U5MWN0</accession>
<dbReference type="RefSeq" id="WP_022749507.1">
    <property type="nucleotide sequence ID" value="NC_022571.1"/>
</dbReference>
<dbReference type="PATRIC" id="fig|1345695.3.peg.4017"/>
<proteinExistence type="predicted"/>
<name>U5MWN0_CLOSA</name>
<dbReference type="HOGENOM" id="CLU_3116464_0_0_9"/>
<dbReference type="AlphaFoldDB" id="U5MWN0"/>
<evidence type="ECO:0000313" key="2">
    <source>
        <dbReference type="Proteomes" id="UP000017118"/>
    </source>
</evidence>
<dbReference type="KEGG" id="csb:CLSA_c40300"/>